<dbReference type="AlphaFoldDB" id="A0A089NWP7"/>
<protein>
    <submittedName>
        <fullName evidence="2">Protein of unassigned function</fullName>
    </submittedName>
</protein>
<sequence>MATNAGEGANGFELRHTPCSADQISVVLRQVVRSRRRIRSGGRPMSAGQAGRVTKT</sequence>
<organism evidence="2 3">
    <name type="scientific">Methylobacterium oryzae CBMB20</name>
    <dbReference type="NCBI Taxonomy" id="693986"/>
    <lineage>
        <taxon>Bacteria</taxon>
        <taxon>Pseudomonadati</taxon>
        <taxon>Pseudomonadota</taxon>
        <taxon>Alphaproteobacteria</taxon>
        <taxon>Hyphomicrobiales</taxon>
        <taxon>Methylobacteriaceae</taxon>
        <taxon>Methylobacterium</taxon>
    </lineage>
</organism>
<reference evidence="2 3" key="1">
    <citation type="journal article" date="2014" name="PLoS ONE">
        <title>Genome Information of Methylobacterium oryzae, a Plant-Probiotic Methylotroph in the Phyllosphere.</title>
        <authorList>
            <person name="Kwak M.J."/>
            <person name="Jeong H."/>
            <person name="Madhaiyan M."/>
            <person name="Lee Y."/>
            <person name="Sa T.M."/>
            <person name="Oh T.K."/>
            <person name="Kim J.F."/>
        </authorList>
    </citation>
    <scope>NUCLEOTIDE SEQUENCE [LARGE SCALE GENOMIC DNA]</scope>
    <source>
        <strain evidence="2 3">CBMB20</strain>
    </source>
</reference>
<dbReference type="KEGG" id="mor:MOC_2498"/>
<name>A0A089NWP7_9HYPH</name>
<dbReference type="HOGENOM" id="CLU_3009144_0_0_5"/>
<accession>A0A089NWP7</accession>
<dbReference type="EMBL" id="CP003811">
    <property type="protein sequence ID" value="AIQ90253.1"/>
    <property type="molecule type" value="Genomic_DNA"/>
</dbReference>
<feature type="region of interest" description="Disordered" evidence="1">
    <location>
        <begin position="35"/>
        <end position="56"/>
    </location>
</feature>
<gene>
    <name evidence="2" type="ORF">MOC_2498</name>
</gene>
<proteinExistence type="predicted"/>
<evidence type="ECO:0000256" key="1">
    <source>
        <dbReference type="SAM" id="MobiDB-lite"/>
    </source>
</evidence>
<keyword evidence="3" id="KW-1185">Reference proteome</keyword>
<evidence type="ECO:0000313" key="3">
    <source>
        <dbReference type="Proteomes" id="UP000029492"/>
    </source>
</evidence>
<dbReference type="Proteomes" id="UP000029492">
    <property type="component" value="Chromosome"/>
</dbReference>
<evidence type="ECO:0000313" key="2">
    <source>
        <dbReference type="EMBL" id="AIQ90253.1"/>
    </source>
</evidence>